<gene>
    <name evidence="3" type="ORF">DSM25559_1475</name>
</gene>
<evidence type="ECO:0000256" key="1">
    <source>
        <dbReference type="SAM" id="Coils"/>
    </source>
</evidence>
<dbReference type="Proteomes" id="UP000187891">
    <property type="component" value="Unassembled WGS sequence"/>
</dbReference>
<reference evidence="4" key="1">
    <citation type="submission" date="2016-10" db="EMBL/GenBank/DDBJ databases">
        <authorList>
            <person name="Wibberg D."/>
        </authorList>
    </citation>
    <scope>NUCLEOTIDE SEQUENCE [LARGE SCALE GENOMIC DNA]</scope>
</reference>
<feature type="coiled-coil region" evidence="1">
    <location>
        <begin position="562"/>
        <end position="589"/>
    </location>
</feature>
<evidence type="ECO:0000256" key="2">
    <source>
        <dbReference type="SAM" id="Phobius"/>
    </source>
</evidence>
<keyword evidence="2" id="KW-1133">Transmembrane helix</keyword>
<organism evidence="3 4">
    <name type="scientific">Agrobacterium rosae</name>
    <dbReference type="NCBI Taxonomy" id="1972867"/>
    <lineage>
        <taxon>Bacteria</taxon>
        <taxon>Pseudomonadati</taxon>
        <taxon>Pseudomonadota</taxon>
        <taxon>Alphaproteobacteria</taxon>
        <taxon>Hyphomicrobiales</taxon>
        <taxon>Rhizobiaceae</taxon>
        <taxon>Rhizobium/Agrobacterium group</taxon>
        <taxon>Agrobacterium</taxon>
    </lineage>
</organism>
<name>A0A1R3TJE5_9HYPH</name>
<evidence type="ECO:0000313" key="4">
    <source>
        <dbReference type="Proteomes" id="UP000187891"/>
    </source>
</evidence>
<accession>A0A1R3TJE5</accession>
<feature type="transmembrane region" description="Helical" evidence="2">
    <location>
        <begin position="28"/>
        <end position="50"/>
    </location>
</feature>
<proteinExistence type="predicted"/>
<dbReference type="STRING" id="1907666.DSM25559_1475"/>
<protein>
    <submittedName>
        <fullName evidence="3">Uncharacterized protein</fullName>
    </submittedName>
</protein>
<dbReference type="AlphaFoldDB" id="A0A1R3TJE5"/>
<dbReference type="InterPro" id="IPR050445">
    <property type="entry name" value="Bact_polysacc_biosynth/exp"/>
</dbReference>
<dbReference type="EMBL" id="FMUE01000003">
    <property type="protein sequence ID" value="SCX16459.1"/>
    <property type="molecule type" value="Genomic_DNA"/>
</dbReference>
<evidence type="ECO:0000313" key="3">
    <source>
        <dbReference type="EMBL" id="SCX16459.1"/>
    </source>
</evidence>
<dbReference type="PANTHER" id="PTHR32309">
    <property type="entry name" value="TYROSINE-PROTEIN KINASE"/>
    <property type="match status" value="1"/>
</dbReference>
<sequence length="596" mass="63656">MVFEIDRFVMPNRSALREKLGAASWRRYLLSAGLVLSLTASGFFLPTMLLEPGLQGYVSQARVKVSNPHATAAGVQRMTSQLGESLLSPMALGLMVSDLKLQPQDLTGMQTPGHLAVFLDLLAGGGENADVLVGATETALKNAVSISSAPSSNEIEIDVTAATPEASQRIADYFAARIVKNIGAEQRDPELQAVERARVALDSAEAALTGFQMRHGNDAVSRIQGLQQKIREDEATAATLSAKSKELADGISAATSMKVADVLNGNLPAMVAFAPLETIRQNYTAAKLALAEVSVDHGPKHPRTIAAQAIVDAARATAMPSLRRALEALKQEQITVTEALEMRATNRAELDSQLQALGDAPADLARLEAALEKARTDYIISSDAAGTFSSAPRVSAALAVTAEPGVANYDSFTANAMSVAGGAAGLLISLFVLSFRRKEEANEAAELPAVIEPETALDTDVDEMPSHEAIEIEPGIFDDLSVEDPATPEPVMAETTSSIAVEDEPETEVAYDEAANDIPLDERVRQVLMQNAIARPSQERDVPVFKLPPLLAAALAGQADHAQAETEELRILRQELALLRTRLLEHAREERDRNRA</sequence>
<dbReference type="PANTHER" id="PTHR32309:SF31">
    <property type="entry name" value="CAPSULAR EXOPOLYSACCHARIDE FAMILY"/>
    <property type="match status" value="1"/>
</dbReference>
<keyword evidence="2" id="KW-0472">Membrane</keyword>
<keyword evidence="1" id="KW-0175">Coiled coil</keyword>
<keyword evidence="2" id="KW-0812">Transmembrane</keyword>